<evidence type="ECO:0000313" key="3">
    <source>
        <dbReference type="EMBL" id="QJC97567.1"/>
    </source>
</evidence>
<dbReference type="InterPro" id="IPR011240">
    <property type="entry name" value="Pesterase_YunD"/>
</dbReference>
<dbReference type="PRINTS" id="PR01607">
    <property type="entry name" value="APYRASEFAMLY"/>
</dbReference>
<dbReference type="PANTHER" id="PTHR11575:SF23">
    <property type="entry name" value="5-NUCLEOTIDASE FAMILY PROTEIN"/>
    <property type="match status" value="1"/>
</dbReference>
<dbReference type="Pfam" id="PF02872">
    <property type="entry name" value="5_nucleotid_C"/>
    <property type="match status" value="1"/>
</dbReference>
<dbReference type="EMBL" id="CP051464">
    <property type="protein sequence ID" value="QJC97567.1"/>
    <property type="molecule type" value="Genomic_DNA"/>
</dbReference>
<evidence type="ECO:0000313" key="4">
    <source>
        <dbReference type="Proteomes" id="UP000501048"/>
    </source>
</evidence>
<dbReference type="InterPro" id="IPR029052">
    <property type="entry name" value="Metallo-depent_PP-like"/>
</dbReference>
<comment type="similarity">
    <text evidence="1">Belongs to the 5'-nucleotidase family.</text>
</comment>
<dbReference type="Gene3D" id="3.90.780.10">
    <property type="entry name" value="5'-Nucleotidase, C-terminal domain"/>
    <property type="match status" value="1"/>
</dbReference>
<keyword evidence="1" id="KW-0378">Hydrolase</keyword>
<feature type="domain" description="5'-Nucleotidase C-terminal" evidence="2">
    <location>
        <begin position="288"/>
        <end position="430"/>
    </location>
</feature>
<keyword evidence="1" id="KW-0547">Nucleotide-binding</keyword>
<dbReference type="SUPFAM" id="SSF56300">
    <property type="entry name" value="Metallo-dependent phosphatases"/>
    <property type="match status" value="1"/>
</dbReference>
<evidence type="ECO:0000259" key="2">
    <source>
        <dbReference type="Pfam" id="PF02872"/>
    </source>
</evidence>
<dbReference type="GeneID" id="76983879"/>
<dbReference type="CDD" id="cd00845">
    <property type="entry name" value="MPP_UshA_N_like"/>
    <property type="match status" value="1"/>
</dbReference>
<dbReference type="PIRSF" id="PIRSF036361">
    <property type="entry name" value="YunD"/>
    <property type="match status" value="1"/>
</dbReference>
<accession>A0ABX6M0I5</accession>
<reference evidence="3 4" key="1">
    <citation type="submission" date="2020-04" db="EMBL/GenBank/DDBJ databases">
        <title>Plant growth promoting and environmental Bacillus: genomic and epigenetic comparison.</title>
        <authorList>
            <person name="Reva O.N."/>
            <person name="Lutz S."/>
            <person name="Ahrens C.H."/>
        </authorList>
    </citation>
    <scope>NUCLEOTIDE SEQUENCE [LARGE SCALE GENOMIC DNA]</scope>
    <source>
        <strain evidence="3 4">UCMB5075</strain>
    </source>
</reference>
<dbReference type="InterPro" id="IPR036907">
    <property type="entry name" value="5'-Nucleotdase_C_sf"/>
</dbReference>
<dbReference type="RefSeq" id="WP_168748667.1">
    <property type="nucleotide sequence ID" value="NZ_CP051464.1"/>
</dbReference>
<dbReference type="Gene3D" id="3.60.21.10">
    <property type="match status" value="1"/>
</dbReference>
<organism evidence="3 4">
    <name type="scientific">Bacillus mojavensis</name>
    <dbReference type="NCBI Taxonomy" id="72360"/>
    <lineage>
        <taxon>Bacteria</taxon>
        <taxon>Bacillati</taxon>
        <taxon>Bacillota</taxon>
        <taxon>Bacilli</taxon>
        <taxon>Bacillales</taxon>
        <taxon>Bacillaceae</taxon>
        <taxon>Bacillus</taxon>
    </lineage>
</organism>
<dbReference type="InterPro" id="IPR008334">
    <property type="entry name" value="5'-Nucleotdase_C"/>
</dbReference>
<dbReference type="PANTHER" id="PTHR11575">
    <property type="entry name" value="5'-NUCLEOTIDASE-RELATED"/>
    <property type="match status" value="1"/>
</dbReference>
<gene>
    <name evidence="3" type="primary">yunD</name>
    <name evidence="3" type="ORF">HC660_31190</name>
</gene>
<proteinExistence type="inferred from homology"/>
<sequence length="463" mass="52238">MKEKLRLYHTNDLHSHFENWPKITDYIEHKRKEHQLHSEETTLVFDIGDHIDRFHFVTEATFGKANVDLLNRLQIDGAAIGNNEGITLPHEELASLYDHAEFPVIVSNLYDKNGNRPSWAVPYHIKTLRNGMTIALLGVTVPYYPVYDKLEWTVTDALESIKETIQEVKGQADIIVLLSHLGILDDQAVAEAVPEIDVILESHTHHLLENGQMVNGVLLASAEKYGNYVGCVDITFDSEKRKIISKTASVQNVAEWTGESAETKAFLEEKEREAEEKLSVAVAELAQDAEVKWFEESELPLLLAYALKEWCGADISMVNSGVILGPLKAGPVTKLDLHRICPHPINPVTVRLTGEELKETILHAASEQVEQLRIKGLGFRGEVMGKMVYAGVDVETKRLDDGITHVTRITLNGEEIEKHKQYSVAVLDMFTLGRMFPIIRDAAEKEYFMPEFLRDLLAWKLAQ</sequence>
<dbReference type="Proteomes" id="UP000501048">
    <property type="component" value="Chromosome"/>
</dbReference>
<dbReference type="SUPFAM" id="SSF55816">
    <property type="entry name" value="5'-nucleotidase (syn. UDP-sugar hydrolase), C-terminal domain"/>
    <property type="match status" value="1"/>
</dbReference>
<dbReference type="InterPro" id="IPR006179">
    <property type="entry name" value="5_nucleotidase/apyrase"/>
</dbReference>
<name>A0ABX6M0I5_BACMO</name>
<evidence type="ECO:0000256" key="1">
    <source>
        <dbReference type="RuleBase" id="RU362119"/>
    </source>
</evidence>
<keyword evidence="4" id="KW-1185">Reference proteome</keyword>
<protein>
    <submittedName>
        <fullName evidence="3">Nuclease/nucleotidase/phosphoesterase</fullName>
    </submittedName>
</protein>